<keyword evidence="2 7" id="KW-0819">tRNA processing</keyword>
<comment type="function">
    <text evidence="1 7">RNaseP catalyzes the removal of the 5'-leader sequence from pre-tRNA to produce the mature 5'-terminus. It can also cleave other RNA substrates such as 4.5S RNA. The protein component plays an auxiliary but essential role in vivo by binding to the 5'-leader sequence and broadening the substrate specificity of the ribozyme.</text>
</comment>
<evidence type="ECO:0000256" key="6">
    <source>
        <dbReference type="ARBA" id="ARBA00022884"/>
    </source>
</evidence>
<evidence type="ECO:0000313" key="9">
    <source>
        <dbReference type="EMBL" id="TYP93454.1"/>
    </source>
</evidence>
<keyword evidence="3 7" id="KW-0540">Nuclease</keyword>
<dbReference type="InterPro" id="IPR020568">
    <property type="entry name" value="Ribosomal_Su5_D2-typ_SF"/>
</dbReference>
<proteinExistence type="inferred from homology"/>
<comment type="catalytic activity">
    <reaction evidence="7">
        <text>Endonucleolytic cleavage of RNA, removing 5'-extranucleotides from tRNA precursor.</text>
        <dbReference type="EC" id="3.1.26.5"/>
    </reaction>
</comment>
<dbReference type="InterPro" id="IPR020539">
    <property type="entry name" value="RNase_P_CS"/>
</dbReference>
<dbReference type="PANTHER" id="PTHR33992:SF1">
    <property type="entry name" value="RIBONUCLEASE P PROTEIN COMPONENT"/>
    <property type="match status" value="1"/>
</dbReference>
<comment type="subunit">
    <text evidence="7">Consists of a catalytic RNA component (M1 or rnpB) and a protein subunit.</text>
</comment>
<dbReference type="InterPro" id="IPR000100">
    <property type="entry name" value="RNase_P"/>
</dbReference>
<dbReference type="GO" id="GO:0042781">
    <property type="term" value="F:3'-tRNA processing endoribonuclease activity"/>
    <property type="evidence" value="ECO:0007669"/>
    <property type="project" value="TreeGrafter"/>
</dbReference>
<dbReference type="GO" id="GO:0001682">
    <property type="term" value="P:tRNA 5'-leader removal"/>
    <property type="evidence" value="ECO:0007669"/>
    <property type="project" value="UniProtKB-UniRule"/>
</dbReference>
<dbReference type="Pfam" id="PF00825">
    <property type="entry name" value="Ribonuclease_P"/>
    <property type="match status" value="1"/>
</dbReference>
<dbReference type="Proteomes" id="UP000324595">
    <property type="component" value="Unassembled WGS sequence"/>
</dbReference>
<organism evidence="9 10">
    <name type="scientific">Fodinibius salinus</name>
    <dbReference type="NCBI Taxonomy" id="860790"/>
    <lineage>
        <taxon>Bacteria</taxon>
        <taxon>Pseudomonadati</taxon>
        <taxon>Balneolota</taxon>
        <taxon>Balneolia</taxon>
        <taxon>Balneolales</taxon>
        <taxon>Balneolaceae</taxon>
        <taxon>Fodinibius</taxon>
    </lineage>
</organism>
<evidence type="ECO:0000256" key="8">
    <source>
        <dbReference type="NCBIfam" id="TIGR00188"/>
    </source>
</evidence>
<gene>
    <name evidence="7" type="primary">rnpA</name>
    <name evidence="9" type="ORF">LX73_1158</name>
</gene>
<evidence type="ECO:0000313" key="10">
    <source>
        <dbReference type="Proteomes" id="UP000324595"/>
    </source>
</evidence>
<reference evidence="9 10" key="1">
    <citation type="submission" date="2019-07" db="EMBL/GenBank/DDBJ databases">
        <title>Genomic Encyclopedia of Archaeal and Bacterial Type Strains, Phase II (KMG-II): from individual species to whole genera.</title>
        <authorList>
            <person name="Goeker M."/>
        </authorList>
    </citation>
    <scope>NUCLEOTIDE SEQUENCE [LARGE SCALE GENOMIC DNA]</scope>
    <source>
        <strain evidence="9 10">DSM 21935</strain>
    </source>
</reference>
<dbReference type="NCBIfam" id="TIGR00188">
    <property type="entry name" value="rnpA"/>
    <property type="match status" value="1"/>
</dbReference>
<evidence type="ECO:0000256" key="5">
    <source>
        <dbReference type="ARBA" id="ARBA00022801"/>
    </source>
</evidence>
<keyword evidence="6 7" id="KW-0694">RNA-binding</keyword>
<evidence type="ECO:0000256" key="1">
    <source>
        <dbReference type="ARBA" id="ARBA00002663"/>
    </source>
</evidence>
<comment type="similarity">
    <text evidence="7">Belongs to the RnpA family.</text>
</comment>
<sequence length="143" mass="16407">MRKGRSNASSSHDDYSLPRAKILRGRKNFSRLFQRDACVIRETRVDLRFQIVDNTSFGCQMGFIVKKSLGKATKRNRMRRLLKEAYRHHQHKLTGVLNELQVTLHGAFMAKSVGVSYEDVEQDVVMLIEHLCNKDPISGDSKS</sequence>
<dbReference type="RefSeq" id="WP_148898521.1">
    <property type="nucleotide sequence ID" value="NZ_VNHY01000002.1"/>
</dbReference>
<dbReference type="AlphaFoldDB" id="A0A5D3YHS4"/>
<evidence type="ECO:0000256" key="7">
    <source>
        <dbReference type="HAMAP-Rule" id="MF_00227"/>
    </source>
</evidence>
<dbReference type="Gene3D" id="3.30.230.10">
    <property type="match status" value="1"/>
</dbReference>
<keyword evidence="10" id="KW-1185">Reference proteome</keyword>
<name>A0A5D3YHS4_9BACT</name>
<dbReference type="GO" id="GO:0004526">
    <property type="term" value="F:ribonuclease P activity"/>
    <property type="evidence" value="ECO:0007669"/>
    <property type="project" value="UniProtKB-UniRule"/>
</dbReference>
<keyword evidence="5 7" id="KW-0378">Hydrolase</keyword>
<dbReference type="InterPro" id="IPR014721">
    <property type="entry name" value="Ribsml_uS5_D2-typ_fold_subgr"/>
</dbReference>
<dbReference type="OrthoDB" id="1524972at2"/>
<dbReference type="EC" id="3.1.26.5" evidence="7 8"/>
<dbReference type="SUPFAM" id="SSF54211">
    <property type="entry name" value="Ribosomal protein S5 domain 2-like"/>
    <property type="match status" value="1"/>
</dbReference>
<dbReference type="GO" id="GO:0030677">
    <property type="term" value="C:ribonuclease P complex"/>
    <property type="evidence" value="ECO:0007669"/>
    <property type="project" value="TreeGrafter"/>
</dbReference>
<keyword evidence="4 7" id="KW-0255">Endonuclease</keyword>
<dbReference type="PROSITE" id="PS00648">
    <property type="entry name" value="RIBONUCLEASE_P"/>
    <property type="match status" value="1"/>
</dbReference>
<accession>A0A5D3YHS4</accession>
<dbReference type="EMBL" id="VNHY01000002">
    <property type="protein sequence ID" value="TYP93454.1"/>
    <property type="molecule type" value="Genomic_DNA"/>
</dbReference>
<evidence type="ECO:0000256" key="3">
    <source>
        <dbReference type="ARBA" id="ARBA00022722"/>
    </source>
</evidence>
<evidence type="ECO:0000256" key="4">
    <source>
        <dbReference type="ARBA" id="ARBA00022759"/>
    </source>
</evidence>
<evidence type="ECO:0000256" key="2">
    <source>
        <dbReference type="ARBA" id="ARBA00022694"/>
    </source>
</evidence>
<dbReference type="PANTHER" id="PTHR33992">
    <property type="entry name" value="RIBONUCLEASE P PROTEIN COMPONENT"/>
    <property type="match status" value="1"/>
</dbReference>
<protein>
    <recommendedName>
        <fullName evidence="7 8">Ribonuclease P protein component</fullName>
        <shortName evidence="7">RNase P protein</shortName>
        <shortName evidence="7">RNaseP protein</shortName>
        <ecNumber evidence="7 8">3.1.26.5</ecNumber>
    </recommendedName>
    <alternativeName>
        <fullName evidence="7">Protein C5</fullName>
    </alternativeName>
</protein>
<dbReference type="HAMAP" id="MF_00227">
    <property type="entry name" value="RNase_P"/>
    <property type="match status" value="1"/>
</dbReference>
<comment type="caution">
    <text evidence="9">The sequence shown here is derived from an EMBL/GenBank/DDBJ whole genome shotgun (WGS) entry which is preliminary data.</text>
</comment>
<dbReference type="GO" id="GO:0000049">
    <property type="term" value="F:tRNA binding"/>
    <property type="evidence" value="ECO:0007669"/>
    <property type="project" value="UniProtKB-UniRule"/>
</dbReference>